<name>A0A8X6XIE4_9ARAC</name>
<dbReference type="EMBL" id="BMAV01009161">
    <property type="protein sequence ID" value="GFY53230.1"/>
    <property type="molecule type" value="Genomic_DNA"/>
</dbReference>
<dbReference type="OrthoDB" id="616263at2759"/>
<proteinExistence type="predicted"/>
<organism evidence="1 2">
    <name type="scientific">Trichonephila inaurata madagascariensis</name>
    <dbReference type="NCBI Taxonomy" id="2747483"/>
    <lineage>
        <taxon>Eukaryota</taxon>
        <taxon>Metazoa</taxon>
        <taxon>Ecdysozoa</taxon>
        <taxon>Arthropoda</taxon>
        <taxon>Chelicerata</taxon>
        <taxon>Arachnida</taxon>
        <taxon>Araneae</taxon>
        <taxon>Araneomorphae</taxon>
        <taxon>Entelegynae</taxon>
        <taxon>Araneoidea</taxon>
        <taxon>Nephilidae</taxon>
        <taxon>Trichonephila</taxon>
        <taxon>Trichonephila inaurata</taxon>
    </lineage>
</organism>
<dbReference type="InterPro" id="IPR036397">
    <property type="entry name" value="RNaseH_sf"/>
</dbReference>
<evidence type="ECO:0000313" key="2">
    <source>
        <dbReference type="Proteomes" id="UP000886998"/>
    </source>
</evidence>
<dbReference type="Proteomes" id="UP000886998">
    <property type="component" value="Unassembled WGS sequence"/>
</dbReference>
<evidence type="ECO:0008006" key="3">
    <source>
        <dbReference type="Google" id="ProtNLM"/>
    </source>
</evidence>
<dbReference type="AlphaFoldDB" id="A0A8X6XIE4"/>
<sequence>MLRETFNRLGFETLEHLPYRPDLTPSDFHPFERKQMKSRRFASDRDARDAVQKWLQDQLKTYPIRKAFKSLWIARPSGLKVGTISKSILSIYCTPIFV</sequence>
<gene>
    <name evidence="1" type="ORF">TNIN_405241</name>
</gene>
<comment type="caution">
    <text evidence="1">The sequence shown here is derived from an EMBL/GenBank/DDBJ whole genome shotgun (WGS) entry which is preliminary data.</text>
</comment>
<accession>A0A8X6XIE4</accession>
<dbReference type="GO" id="GO:0003676">
    <property type="term" value="F:nucleic acid binding"/>
    <property type="evidence" value="ECO:0007669"/>
    <property type="project" value="InterPro"/>
</dbReference>
<keyword evidence="2" id="KW-1185">Reference proteome</keyword>
<evidence type="ECO:0000313" key="1">
    <source>
        <dbReference type="EMBL" id="GFY53230.1"/>
    </source>
</evidence>
<dbReference type="Gene3D" id="3.30.420.10">
    <property type="entry name" value="Ribonuclease H-like superfamily/Ribonuclease H"/>
    <property type="match status" value="1"/>
</dbReference>
<reference evidence="1" key="1">
    <citation type="submission" date="2020-08" db="EMBL/GenBank/DDBJ databases">
        <title>Multicomponent nature underlies the extraordinary mechanical properties of spider dragline silk.</title>
        <authorList>
            <person name="Kono N."/>
            <person name="Nakamura H."/>
            <person name="Mori M."/>
            <person name="Yoshida Y."/>
            <person name="Ohtoshi R."/>
            <person name="Malay A.D."/>
            <person name="Moran D.A.P."/>
            <person name="Tomita M."/>
            <person name="Numata K."/>
            <person name="Arakawa K."/>
        </authorList>
    </citation>
    <scope>NUCLEOTIDE SEQUENCE</scope>
</reference>
<protein>
    <recommendedName>
        <fullName evidence="3">Transposase</fullName>
    </recommendedName>
</protein>